<evidence type="ECO:0000256" key="3">
    <source>
        <dbReference type="ARBA" id="ARBA00023211"/>
    </source>
</evidence>
<proteinExistence type="inferred from homology"/>
<dbReference type="Pfam" id="PF01501">
    <property type="entry name" value="Glyco_transf_8"/>
    <property type="match status" value="1"/>
</dbReference>
<gene>
    <name evidence="5" type="ORF">Adt_26156</name>
</gene>
<organism evidence="5 6">
    <name type="scientific">Abeliophyllum distichum</name>
    <dbReference type="NCBI Taxonomy" id="126358"/>
    <lineage>
        <taxon>Eukaryota</taxon>
        <taxon>Viridiplantae</taxon>
        <taxon>Streptophyta</taxon>
        <taxon>Embryophyta</taxon>
        <taxon>Tracheophyta</taxon>
        <taxon>Spermatophyta</taxon>
        <taxon>Magnoliopsida</taxon>
        <taxon>eudicotyledons</taxon>
        <taxon>Gunneridae</taxon>
        <taxon>Pentapetalae</taxon>
        <taxon>asterids</taxon>
        <taxon>lamiids</taxon>
        <taxon>Lamiales</taxon>
        <taxon>Oleaceae</taxon>
        <taxon>Forsythieae</taxon>
        <taxon>Abeliophyllum</taxon>
    </lineage>
</organism>
<dbReference type="Gene3D" id="3.90.550.10">
    <property type="entry name" value="Spore Coat Polysaccharide Biosynthesis Protein SpsA, Chain A"/>
    <property type="match status" value="1"/>
</dbReference>
<keyword evidence="1" id="KW-0328">Glycosyltransferase</keyword>
<dbReference type="InterPro" id="IPR050587">
    <property type="entry name" value="GNT1/Glycosyltrans_8"/>
</dbReference>
<dbReference type="SUPFAM" id="SSF53448">
    <property type="entry name" value="Nucleotide-diphospho-sugar transferases"/>
    <property type="match status" value="1"/>
</dbReference>
<accession>A0ABD1RQ86</accession>
<dbReference type="EMBL" id="JBFOLK010000008">
    <property type="protein sequence ID" value="KAL2490528.1"/>
    <property type="molecule type" value="Genomic_DNA"/>
</dbReference>
<dbReference type="AlphaFoldDB" id="A0ABD1RQ86"/>
<dbReference type="InterPro" id="IPR029044">
    <property type="entry name" value="Nucleotide-diphossugar_trans"/>
</dbReference>
<evidence type="ECO:0000256" key="4">
    <source>
        <dbReference type="RuleBase" id="RU362027"/>
    </source>
</evidence>
<name>A0ABD1RQ86_9LAMI</name>
<evidence type="ECO:0000313" key="5">
    <source>
        <dbReference type="EMBL" id="KAL2490528.1"/>
    </source>
</evidence>
<sequence length="272" mass="31916">MNAGSSNQQKNILNKPKEAYVTVIHSSEDYACGAIALAQSIIQSNSTKDLVLLANNSVSSKSLQGLIAARWKIKHIERIRSPHAQPDAYNEWNYSKLRIWQLIEYDKVIFIDADLTVVRNIDEFFVYPQLLAVWNSRHIFNLGVMLIEPSKCTFETLMENRFEVKSYNGDLIHEIPKDIYALHYLGLKPWMCYQDYDCNWDFIEYQRHASDSAHESWWKVYKAMPKKLKPYCSLSREMESRLRYARRVAMNNSFPDGHWKIKVQDPRTHFLS</sequence>
<reference evidence="6" key="1">
    <citation type="submission" date="2024-07" db="EMBL/GenBank/DDBJ databases">
        <title>Two chromosome-level genome assemblies of Korean endemic species Abeliophyllum distichum and Forsythia ovata (Oleaceae).</title>
        <authorList>
            <person name="Jang H."/>
        </authorList>
    </citation>
    <scope>NUCLEOTIDE SEQUENCE [LARGE SCALE GENOMIC DNA]</scope>
</reference>
<keyword evidence="3" id="KW-0464">Manganese</keyword>
<keyword evidence="6" id="KW-1185">Reference proteome</keyword>
<evidence type="ECO:0000256" key="2">
    <source>
        <dbReference type="ARBA" id="ARBA00022679"/>
    </source>
</evidence>
<evidence type="ECO:0000256" key="1">
    <source>
        <dbReference type="ARBA" id="ARBA00022676"/>
    </source>
</evidence>
<dbReference type="InterPro" id="IPR002495">
    <property type="entry name" value="Glyco_trans_8"/>
</dbReference>
<keyword evidence="2" id="KW-0808">Transferase</keyword>
<protein>
    <recommendedName>
        <fullName evidence="4">Hexosyltransferase</fullName>
        <ecNumber evidence="4">2.4.1.-</ecNumber>
    </recommendedName>
</protein>
<comment type="similarity">
    <text evidence="4">Belongs to the glycosyltransferase 8 family.</text>
</comment>
<evidence type="ECO:0000313" key="6">
    <source>
        <dbReference type="Proteomes" id="UP001604336"/>
    </source>
</evidence>
<dbReference type="GO" id="GO:0016757">
    <property type="term" value="F:glycosyltransferase activity"/>
    <property type="evidence" value="ECO:0007669"/>
    <property type="project" value="UniProtKB-KW"/>
</dbReference>
<dbReference type="EC" id="2.4.1.-" evidence="4"/>
<comment type="caution">
    <text evidence="5">The sequence shown here is derived from an EMBL/GenBank/DDBJ whole genome shotgun (WGS) entry which is preliminary data.</text>
</comment>
<dbReference type="PANTHER" id="PTHR11183">
    <property type="entry name" value="GLYCOGENIN SUBFAMILY MEMBER"/>
    <property type="match status" value="1"/>
</dbReference>
<dbReference type="Proteomes" id="UP001604336">
    <property type="component" value="Unassembled WGS sequence"/>
</dbReference>